<dbReference type="InterPro" id="IPR023091">
    <property type="entry name" value="MetalPrtase_cat_dom_sf_prd"/>
</dbReference>
<keyword evidence="7" id="KW-0698">rRNA processing</keyword>
<keyword evidence="7" id="KW-0690">Ribosome biogenesis</keyword>
<feature type="binding site" evidence="7">
    <location>
        <position position="118"/>
    </location>
    <ligand>
        <name>Zn(2+)</name>
        <dbReference type="ChEBI" id="CHEBI:29105"/>
        <note>catalytic</note>
    </ligand>
</feature>
<evidence type="ECO:0000256" key="2">
    <source>
        <dbReference type="ARBA" id="ARBA00022722"/>
    </source>
</evidence>
<dbReference type="PANTHER" id="PTHR46986:SF1">
    <property type="entry name" value="ENDORIBONUCLEASE YBEY, CHLOROPLASTIC"/>
    <property type="match status" value="1"/>
</dbReference>
<organism evidence="8 9">
    <name type="scientific">candidate division Kazan bacterium GW2011_GWA1_44_22</name>
    <dbReference type="NCBI Taxonomy" id="1620410"/>
    <lineage>
        <taxon>Bacteria</taxon>
        <taxon>Bacteria division Kazan-3B-28</taxon>
    </lineage>
</organism>
<dbReference type="Pfam" id="PF02130">
    <property type="entry name" value="YbeY"/>
    <property type="match status" value="1"/>
</dbReference>
<comment type="subcellular location">
    <subcellularLocation>
        <location evidence="7">Cytoplasm</location>
    </subcellularLocation>
</comment>
<evidence type="ECO:0000256" key="5">
    <source>
        <dbReference type="ARBA" id="ARBA00022801"/>
    </source>
</evidence>
<dbReference type="EMBL" id="LCIJ01000021">
    <property type="protein sequence ID" value="KKT52144.1"/>
    <property type="molecule type" value="Genomic_DNA"/>
</dbReference>
<dbReference type="InterPro" id="IPR020549">
    <property type="entry name" value="YbeY_CS"/>
</dbReference>
<comment type="function">
    <text evidence="7">Single strand-specific metallo-endoribonuclease involved in late-stage 70S ribosome quality control and in maturation of the 3' terminus of the 16S rRNA.</text>
</comment>
<sequence>MSRVFIGYEPFGIEGVDDEFIRFIFDVTLGLTTKNMTSEVGVVLVDDDQMQKMNHRYRGKDKTTNVLSFNNSALLGLPDKNSDANYLGDVYISYPVLLAEAEQLNIPSKERFAQLFAHGLLHLFGYDHENAPDTKTMEDLEDQIIQLVI</sequence>
<dbReference type="NCBIfam" id="TIGR00043">
    <property type="entry name" value="rRNA maturation RNase YbeY"/>
    <property type="match status" value="1"/>
</dbReference>
<accession>A0A0G1KW72</accession>
<evidence type="ECO:0000256" key="4">
    <source>
        <dbReference type="ARBA" id="ARBA00022759"/>
    </source>
</evidence>
<protein>
    <recommendedName>
        <fullName evidence="7">Endoribonuclease YbeY</fullName>
        <ecNumber evidence="7">3.1.-.-</ecNumber>
    </recommendedName>
</protein>
<dbReference type="GO" id="GO:0008270">
    <property type="term" value="F:zinc ion binding"/>
    <property type="evidence" value="ECO:0007669"/>
    <property type="project" value="UniProtKB-UniRule"/>
</dbReference>
<evidence type="ECO:0000256" key="3">
    <source>
        <dbReference type="ARBA" id="ARBA00022723"/>
    </source>
</evidence>
<dbReference type="GO" id="GO:0006364">
    <property type="term" value="P:rRNA processing"/>
    <property type="evidence" value="ECO:0007669"/>
    <property type="project" value="UniProtKB-UniRule"/>
</dbReference>
<comment type="caution">
    <text evidence="8">The sequence shown here is derived from an EMBL/GenBank/DDBJ whole genome shotgun (WGS) entry which is preliminary data.</text>
</comment>
<keyword evidence="4 7" id="KW-0255">Endonuclease</keyword>
<evidence type="ECO:0000313" key="8">
    <source>
        <dbReference type="EMBL" id="KKT52144.1"/>
    </source>
</evidence>
<keyword evidence="7" id="KW-0963">Cytoplasm</keyword>
<name>A0A0G1KW72_UNCK3</name>
<gene>
    <name evidence="7" type="primary">ybeY</name>
    <name evidence="8" type="ORF">VE96_C0021G0003</name>
</gene>
<dbReference type="GO" id="GO:0004222">
    <property type="term" value="F:metalloendopeptidase activity"/>
    <property type="evidence" value="ECO:0007669"/>
    <property type="project" value="InterPro"/>
</dbReference>
<keyword evidence="2 7" id="KW-0540">Nuclease</keyword>
<proteinExistence type="inferred from homology"/>
<dbReference type="AlphaFoldDB" id="A0A0G1KW72"/>
<dbReference type="PANTHER" id="PTHR46986">
    <property type="entry name" value="ENDORIBONUCLEASE YBEY, CHLOROPLASTIC"/>
    <property type="match status" value="1"/>
</dbReference>
<evidence type="ECO:0000256" key="1">
    <source>
        <dbReference type="ARBA" id="ARBA00010875"/>
    </source>
</evidence>
<reference evidence="8 9" key="1">
    <citation type="journal article" date="2015" name="Nature">
        <title>rRNA introns, odd ribosomes, and small enigmatic genomes across a large radiation of phyla.</title>
        <authorList>
            <person name="Brown C.T."/>
            <person name="Hug L.A."/>
            <person name="Thomas B.C."/>
            <person name="Sharon I."/>
            <person name="Castelle C.J."/>
            <person name="Singh A."/>
            <person name="Wilkins M.J."/>
            <person name="Williams K.H."/>
            <person name="Banfield J.F."/>
        </authorList>
    </citation>
    <scope>NUCLEOTIDE SEQUENCE [LARGE SCALE GENOMIC DNA]</scope>
</reference>
<dbReference type="HAMAP" id="MF_00009">
    <property type="entry name" value="Endoribonucl_YbeY"/>
    <property type="match status" value="1"/>
</dbReference>
<evidence type="ECO:0000256" key="6">
    <source>
        <dbReference type="ARBA" id="ARBA00022833"/>
    </source>
</evidence>
<keyword evidence="5 7" id="KW-0378">Hydrolase</keyword>
<feature type="binding site" evidence="7">
    <location>
        <position position="122"/>
    </location>
    <ligand>
        <name>Zn(2+)</name>
        <dbReference type="ChEBI" id="CHEBI:29105"/>
        <note>catalytic</note>
    </ligand>
</feature>
<dbReference type="GO" id="GO:0005737">
    <property type="term" value="C:cytoplasm"/>
    <property type="evidence" value="ECO:0007669"/>
    <property type="project" value="UniProtKB-SubCell"/>
</dbReference>
<evidence type="ECO:0000313" key="9">
    <source>
        <dbReference type="Proteomes" id="UP000034752"/>
    </source>
</evidence>
<comment type="similarity">
    <text evidence="1 7">Belongs to the endoribonuclease YbeY family.</text>
</comment>
<dbReference type="InterPro" id="IPR002036">
    <property type="entry name" value="YbeY"/>
</dbReference>
<dbReference type="PROSITE" id="PS01306">
    <property type="entry name" value="UPF0054"/>
    <property type="match status" value="1"/>
</dbReference>
<dbReference type="Proteomes" id="UP000034752">
    <property type="component" value="Unassembled WGS sequence"/>
</dbReference>
<keyword evidence="6 7" id="KW-0862">Zinc</keyword>
<evidence type="ECO:0000256" key="7">
    <source>
        <dbReference type="HAMAP-Rule" id="MF_00009"/>
    </source>
</evidence>
<dbReference type="SUPFAM" id="SSF55486">
    <property type="entry name" value="Metalloproteases ('zincins'), catalytic domain"/>
    <property type="match status" value="1"/>
</dbReference>
<comment type="cofactor">
    <cofactor evidence="7">
        <name>Zn(2+)</name>
        <dbReference type="ChEBI" id="CHEBI:29105"/>
    </cofactor>
    <text evidence="7">Binds 1 zinc ion.</text>
</comment>
<feature type="binding site" evidence="7">
    <location>
        <position position="128"/>
    </location>
    <ligand>
        <name>Zn(2+)</name>
        <dbReference type="ChEBI" id="CHEBI:29105"/>
        <note>catalytic</note>
    </ligand>
</feature>
<keyword evidence="3 7" id="KW-0479">Metal-binding</keyword>
<dbReference type="EC" id="3.1.-.-" evidence="7"/>
<dbReference type="GO" id="GO:0004521">
    <property type="term" value="F:RNA endonuclease activity"/>
    <property type="evidence" value="ECO:0007669"/>
    <property type="project" value="UniProtKB-UniRule"/>
</dbReference>
<dbReference type="Gene3D" id="3.40.390.30">
    <property type="entry name" value="Metalloproteases ('zincins'), catalytic domain"/>
    <property type="match status" value="1"/>
</dbReference>